<dbReference type="Proteomes" id="UP000821865">
    <property type="component" value="Chromosome 10"/>
</dbReference>
<reference evidence="1" key="1">
    <citation type="submission" date="2020-05" db="EMBL/GenBank/DDBJ databases">
        <title>Large-scale comparative analyses of tick genomes elucidate their genetic diversity and vector capacities.</title>
        <authorList>
            <person name="Jia N."/>
            <person name="Wang J."/>
            <person name="Shi W."/>
            <person name="Du L."/>
            <person name="Sun Y."/>
            <person name="Zhan W."/>
            <person name="Jiang J."/>
            <person name="Wang Q."/>
            <person name="Zhang B."/>
            <person name="Ji P."/>
            <person name="Sakyi L.B."/>
            <person name="Cui X."/>
            <person name="Yuan T."/>
            <person name="Jiang B."/>
            <person name="Yang W."/>
            <person name="Lam T.T.-Y."/>
            <person name="Chang Q."/>
            <person name="Ding S."/>
            <person name="Wang X."/>
            <person name="Zhu J."/>
            <person name="Ruan X."/>
            <person name="Zhao L."/>
            <person name="Wei J."/>
            <person name="Que T."/>
            <person name="Du C."/>
            <person name="Cheng J."/>
            <person name="Dai P."/>
            <person name="Han X."/>
            <person name="Huang E."/>
            <person name="Gao Y."/>
            <person name="Liu J."/>
            <person name="Shao H."/>
            <person name="Ye R."/>
            <person name="Li L."/>
            <person name="Wei W."/>
            <person name="Wang X."/>
            <person name="Wang C."/>
            <person name="Yang T."/>
            <person name="Huo Q."/>
            <person name="Li W."/>
            <person name="Guo W."/>
            <person name="Chen H."/>
            <person name="Zhou L."/>
            <person name="Ni X."/>
            <person name="Tian J."/>
            <person name="Zhou Y."/>
            <person name="Sheng Y."/>
            <person name="Liu T."/>
            <person name="Pan Y."/>
            <person name="Xia L."/>
            <person name="Li J."/>
            <person name="Zhao F."/>
            <person name="Cao W."/>
        </authorList>
    </citation>
    <scope>NUCLEOTIDE SEQUENCE</scope>
    <source>
        <strain evidence="1">Dsil-2018</strain>
    </source>
</reference>
<evidence type="ECO:0000313" key="1">
    <source>
        <dbReference type="EMBL" id="KAH7974116.1"/>
    </source>
</evidence>
<keyword evidence="2" id="KW-1185">Reference proteome</keyword>
<accession>A0ACB8DP25</accession>
<proteinExistence type="predicted"/>
<sequence>MSYESAAANIDDDDLIEAGRLVVKDRLCIVIDPNRQEVRLKLHWVALDVTNDKIRRAFSEYGEVKEVTNHRWKAEGFECADSLTKFARLFLKEGIALDHISHQMRLGSGTVLIVAPGRAPLCLRCKHTGHVRCDCMVPKCAECHAFGHGQEACTRSYAKAVGRSTVVDQSKLIMDEEEAEQAAAPTTVDKSGTDQGADKEDRVSGLQTPAMTVSSFGEHQDTATANAVGVEPVLQDEGPTGESSDATSVSQTQQAASIKPAVDESAVGKMDAEATPAKRRHDDVVAVSQEQRLRLVEASLEANGVKKKPRSAVRTRTSSLTRGGKEVNS</sequence>
<organism evidence="1 2">
    <name type="scientific">Dermacentor silvarum</name>
    <name type="common">Tick</name>
    <dbReference type="NCBI Taxonomy" id="543639"/>
    <lineage>
        <taxon>Eukaryota</taxon>
        <taxon>Metazoa</taxon>
        <taxon>Ecdysozoa</taxon>
        <taxon>Arthropoda</taxon>
        <taxon>Chelicerata</taxon>
        <taxon>Arachnida</taxon>
        <taxon>Acari</taxon>
        <taxon>Parasitiformes</taxon>
        <taxon>Ixodida</taxon>
        <taxon>Ixodoidea</taxon>
        <taxon>Ixodidae</taxon>
        <taxon>Rhipicephalinae</taxon>
        <taxon>Dermacentor</taxon>
    </lineage>
</organism>
<evidence type="ECO:0000313" key="2">
    <source>
        <dbReference type="Proteomes" id="UP000821865"/>
    </source>
</evidence>
<name>A0ACB8DP25_DERSI</name>
<dbReference type="EMBL" id="CM023479">
    <property type="protein sequence ID" value="KAH7974116.1"/>
    <property type="molecule type" value="Genomic_DNA"/>
</dbReference>
<comment type="caution">
    <text evidence="1">The sequence shown here is derived from an EMBL/GenBank/DDBJ whole genome shotgun (WGS) entry which is preliminary data.</text>
</comment>
<protein>
    <submittedName>
        <fullName evidence="1">Uncharacterized protein</fullName>
    </submittedName>
</protein>
<gene>
    <name evidence="1" type="ORF">HPB49_010204</name>
</gene>